<evidence type="ECO:0000256" key="1">
    <source>
        <dbReference type="SAM" id="SignalP"/>
    </source>
</evidence>
<feature type="signal peptide" evidence="1">
    <location>
        <begin position="1"/>
        <end position="16"/>
    </location>
</feature>
<name>A0A0J9RSW0_DROSI</name>
<sequence length="185" mass="21162">MLLVLVVLQFISFTYGSEMNNKTYSGCEAMTAKDEPNLAIVFQCLVANYNLSATLSDIMLKMDQFQQVLEQISNEEKYIQSPFQKIDDILEIPSDLSGKDCQSRRQIIQAIRRKLEWYNVMDDTKSSLFDYDDAIKPEISESAPENAVSKIELRTDFNKVLKEIRCLLAKSIRKTEPKANATESN</sequence>
<dbReference type="OrthoDB" id="7847549at2759"/>
<dbReference type="Proteomes" id="UP000035880">
    <property type="component" value="Chromosome 3L"/>
</dbReference>
<dbReference type="AlphaFoldDB" id="A0A0J9RSW0"/>
<dbReference type="Bgee" id="FBgn0270870">
    <property type="expression patterns" value="Expressed in male reproductive system and 2 other cell types or tissues"/>
</dbReference>
<evidence type="ECO:0000313" key="3">
    <source>
        <dbReference type="Proteomes" id="UP000035880"/>
    </source>
</evidence>
<protein>
    <submittedName>
        <fullName evidence="2">Uncharacterized protein</fullName>
    </submittedName>
</protein>
<dbReference type="EMBL" id="CM002912">
    <property type="protein sequence ID" value="KMY98843.1"/>
    <property type="molecule type" value="Genomic_DNA"/>
</dbReference>
<accession>A0A0J9RSW0</accession>
<evidence type="ECO:0000313" key="2">
    <source>
        <dbReference type="EMBL" id="KMY98843.1"/>
    </source>
</evidence>
<keyword evidence="1" id="KW-0732">Signal</keyword>
<reference evidence="2 3" key="1">
    <citation type="journal article" date="2013" name="Genome Res.">
        <title>A second-generation assembly of the Drosophila simulans genome provides new insights into patterns of lineage-specific divergence.</title>
        <authorList>
            <person name="Hu T.T."/>
            <person name="Eisen M.B."/>
            <person name="Thornton K.R."/>
            <person name="Andolfatto P."/>
        </authorList>
    </citation>
    <scope>NUCLEOTIDE SEQUENCE [LARGE SCALE GENOMIC DNA]</scope>
    <source>
        <strain evidence="3">w501</strain>
    </source>
</reference>
<proteinExistence type="predicted"/>
<gene>
    <name evidence="2" type="primary">Dsim\GD29580</name>
    <name evidence="2" type="ORF">Dsimw501_GD29580</name>
</gene>
<feature type="chain" id="PRO_5005321683" evidence="1">
    <location>
        <begin position="17"/>
        <end position="185"/>
    </location>
</feature>
<dbReference type="KEGG" id="dsi:Dsimw501_GD29580"/>
<organism evidence="2 3">
    <name type="scientific">Drosophila simulans</name>
    <name type="common">Fruit fly</name>
    <dbReference type="NCBI Taxonomy" id="7240"/>
    <lineage>
        <taxon>Eukaryota</taxon>
        <taxon>Metazoa</taxon>
        <taxon>Ecdysozoa</taxon>
        <taxon>Arthropoda</taxon>
        <taxon>Hexapoda</taxon>
        <taxon>Insecta</taxon>
        <taxon>Pterygota</taxon>
        <taxon>Neoptera</taxon>
        <taxon>Endopterygota</taxon>
        <taxon>Diptera</taxon>
        <taxon>Brachycera</taxon>
        <taxon>Muscomorpha</taxon>
        <taxon>Ephydroidea</taxon>
        <taxon>Drosophilidae</taxon>
        <taxon>Drosophila</taxon>
        <taxon>Sophophora</taxon>
    </lineage>
</organism>